<reference evidence="2 3" key="1">
    <citation type="submission" date="2019-01" db="EMBL/GenBank/DDBJ databases">
        <title>Vagococcus silagei sp. nov. isolated from brewer's grain.</title>
        <authorList>
            <person name="Guu J.-R."/>
        </authorList>
    </citation>
    <scope>NUCLEOTIDE SEQUENCE [LARGE SCALE GENOMIC DNA]</scope>
    <source>
        <strain evidence="2 3">2B-2</strain>
    </source>
</reference>
<name>A0A4S3B838_9ENTE</name>
<feature type="transmembrane region" description="Helical" evidence="1">
    <location>
        <begin position="12"/>
        <end position="36"/>
    </location>
</feature>
<keyword evidence="1" id="KW-0812">Transmembrane</keyword>
<feature type="transmembrane region" description="Helical" evidence="1">
    <location>
        <begin position="284"/>
        <end position="303"/>
    </location>
</feature>
<keyword evidence="1" id="KW-0472">Membrane</keyword>
<accession>A0A4S3B838</accession>
<dbReference type="RefSeq" id="WP_136135924.1">
    <property type="nucleotide sequence ID" value="NZ_SDGV01000004.1"/>
</dbReference>
<feature type="transmembrane region" description="Helical" evidence="1">
    <location>
        <begin position="95"/>
        <end position="115"/>
    </location>
</feature>
<feature type="transmembrane region" description="Helical" evidence="1">
    <location>
        <begin position="136"/>
        <end position="155"/>
    </location>
</feature>
<dbReference type="EMBL" id="SDGV01000004">
    <property type="protein sequence ID" value="THB61926.1"/>
    <property type="molecule type" value="Genomic_DNA"/>
</dbReference>
<sequence length="452" mass="52094">MHVSTSNLRKKLTFIPFVMTNGMNLFPIFILSQLFIQDKRVAPFILPLVLFYCFKTTILFIVRIRKINSYQILLFSIWVGIAGSVTGFLSENNFILQLMTGILLGISSGLMTPAFTTVSLHQKFQTDHPVPSPNMIITIIYASVLLYTFFKIASISLTGTFVLLGINLALLYFVIQIYDTYVLQDETPYPSYSVYESILLFSLGFFTIFIIKSAKKLGFGEFLLPMLLLFSIISFFYLLYLTRVKPDRKFDRCSTILIIYKGMLTNFIFVFCTFFMLLYKGKNAFYLVYIIYLIAVLIGPMIIKILKQKIPLENDVLLLIGLSIGYVCLVFNLTFYLGVFITSLFAIFMNQDLTKFAYQLKGLPVDSRIMAKFRLNNIGSIIHQVLMMAVLFLVTYLSKTVTVSQIFTDYSMQRIDLNTILPFKITKCLMLLFFIGFFPVIKHFYTKQKNKF</sequence>
<keyword evidence="1" id="KW-1133">Transmembrane helix</keyword>
<evidence type="ECO:0008006" key="4">
    <source>
        <dbReference type="Google" id="ProtNLM"/>
    </source>
</evidence>
<feature type="transmembrane region" description="Helical" evidence="1">
    <location>
        <begin position="42"/>
        <end position="62"/>
    </location>
</feature>
<feature type="transmembrane region" description="Helical" evidence="1">
    <location>
        <begin position="223"/>
        <end position="241"/>
    </location>
</feature>
<organism evidence="2 3">
    <name type="scientific">Vagococcus silagei</name>
    <dbReference type="NCBI Taxonomy" id="2508885"/>
    <lineage>
        <taxon>Bacteria</taxon>
        <taxon>Bacillati</taxon>
        <taxon>Bacillota</taxon>
        <taxon>Bacilli</taxon>
        <taxon>Lactobacillales</taxon>
        <taxon>Enterococcaceae</taxon>
        <taxon>Vagococcus</taxon>
    </lineage>
</organism>
<dbReference type="AlphaFoldDB" id="A0A4S3B838"/>
<comment type="caution">
    <text evidence="2">The sequence shown here is derived from an EMBL/GenBank/DDBJ whole genome shotgun (WGS) entry which is preliminary data.</text>
</comment>
<dbReference type="OrthoDB" id="2243815at2"/>
<feature type="transmembrane region" description="Helical" evidence="1">
    <location>
        <begin position="69"/>
        <end position="89"/>
    </location>
</feature>
<feature type="transmembrane region" description="Helical" evidence="1">
    <location>
        <begin position="193"/>
        <end position="211"/>
    </location>
</feature>
<feature type="transmembrane region" description="Helical" evidence="1">
    <location>
        <begin position="378"/>
        <end position="397"/>
    </location>
</feature>
<gene>
    <name evidence="2" type="ORF">ESZ54_01585</name>
</gene>
<proteinExistence type="predicted"/>
<protein>
    <recommendedName>
        <fullName evidence="4">MFS transporter</fullName>
    </recommendedName>
</protein>
<evidence type="ECO:0000313" key="2">
    <source>
        <dbReference type="EMBL" id="THB61926.1"/>
    </source>
</evidence>
<evidence type="ECO:0000313" key="3">
    <source>
        <dbReference type="Proteomes" id="UP000310506"/>
    </source>
</evidence>
<feature type="transmembrane region" description="Helical" evidence="1">
    <location>
        <begin position="253"/>
        <end position="278"/>
    </location>
</feature>
<keyword evidence="3" id="KW-1185">Reference proteome</keyword>
<evidence type="ECO:0000256" key="1">
    <source>
        <dbReference type="SAM" id="Phobius"/>
    </source>
</evidence>
<feature type="transmembrane region" description="Helical" evidence="1">
    <location>
        <begin position="315"/>
        <end position="333"/>
    </location>
</feature>
<feature type="transmembrane region" description="Helical" evidence="1">
    <location>
        <begin position="417"/>
        <end position="441"/>
    </location>
</feature>
<feature type="transmembrane region" description="Helical" evidence="1">
    <location>
        <begin position="161"/>
        <end position="181"/>
    </location>
</feature>
<dbReference type="Proteomes" id="UP000310506">
    <property type="component" value="Unassembled WGS sequence"/>
</dbReference>